<dbReference type="EMBL" id="UINC01062332">
    <property type="protein sequence ID" value="SVB88851.1"/>
    <property type="molecule type" value="Genomic_DNA"/>
</dbReference>
<proteinExistence type="predicted"/>
<dbReference type="InterPro" id="IPR014729">
    <property type="entry name" value="Rossmann-like_a/b/a_fold"/>
</dbReference>
<dbReference type="GO" id="GO:0006163">
    <property type="term" value="P:purine nucleotide metabolic process"/>
    <property type="evidence" value="ECO:0007669"/>
    <property type="project" value="UniProtKB-ARBA"/>
</dbReference>
<evidence type="ECO:0000259" key="1">
    <source>
        <dbReference type="Pfam" id="PF02540"/>
    </source>
</evidence>
<dbReference type="InterPro" id="IPR052188">
    <property type="entry name" value="Ni-pincer_cofactor_biosynth"/>
</dbReference>
<name>A0A382HQS5_9ZZZZ</name>
<dbReference type="PANTHER" id="PTHR43169">
    <property type="entry name" value="EXSB FAMILY PROTEIN"/>
    <property type="match status" value="1"/>
</dbReference>
<gene>
    <name evidence="2" type="ORF">METZ01_LOCUS241705</name>
</gene>
<dbReference type="InterPro" id="IPR022310">
    <property type="entry name" value="NAD/GMP_synthase"/>
</dbReference>
<evidence type="ECO:0000313" key="2">
    <source>
        <dbReference type="EMBL" id="SVB88851.1"/>
    </source>
</evidence>
<dbReference type="Gene3D" id="3.40.50.620">
    <property type="entry name" value="HUPs"/>
    <property type="match status" value="1"/>
</dbReference>
<reference evidence="2" key="1">
    <citation type="submission" date="2018-05" db="EMBL/GenBank/DDBJ databases">
        <authorList>
            <person name="Lanie J.A."/>
            <person name="Ng W.-L."/>
            <person name="Kazmierczak K.M."/>
            <person name="Andrzejewski T.M."/>
            <person name="Davidsen T.M."/>
            <person name="Wayne K.J."/>
            <person name="Tettelin H."/>
            <person name="Glass J.I."/>
            <person name="Rusch D."/>
            <person name="Podicherti R."/>
            <person name="Tsui H.-C.T."/>
            <person name="Winkler M.E."/>
        </authorList>
    </citation>
    <scope>NUCLEOTIDE SEQUENCE</scope>
</reference>
<accession>A0A382HQS5</accession>
<sequence>MSINQKDLKDKLKSLEMVLRDMGSVVVAYSGGVDSTFLAVIAKDALGDKCLAITASSPSMAPSELDDAKDLALRFGLRHRVIETQELLDPDYIANGPTRCYFCKVELYTKLRPIA</sequence>
<feature type="domain" description="NAD/GMP synthase" evidence="1">
    <location>
        <begin position="21"/>
        <end position="86"/>
    </location>
</feature>
<protein>
    <recommendedName>
        <fullName evidence="1">NAD/GMP synthase domain-containing protein</fullName>
    </recommendedName>
</protein>
<dbReference type="PANTHER" id="PTHR43169:SF2">
    <property type="entry name" value="NAD_GMP SYNTHASE DOMAIN-CONTAINING PROTEIN"/>
    <property type="match status" value="1"/>
</dbReference>
<feature type="non-terminal residue" evidence="2">
    <location>
        <position position="115"/>
    </location>
</feature>
<dbReference type="Pfam" id="PF02540">
    <property type="entry name" value="NAD_synthase"/>
    <property type="match status" value="1"/>
</dbReference>
<organism evidence="2">
    <name type="scientific">marine metagenome</name>
    <dbReference type="NCBI Taxonomy" id="408172"/>
    <lineage>
        <taxon>unclassified sequences</taxon>
        <taxon>metagenomes</taxon>
        <taxon>ecological metagenomes</taxon>
    </lineage>
</organism>
<dbReference type="AlphaFoldDB" id="A0A382HQS5"/>
<dbReference type="SUPFAM" id="SSF52402">
    <property type="entry name" value="Adenine nucleotide alpha hydrolases-like"/>
    <property type="match status" value="1"/>
</dbReference>